<dbReference type="Proteomes" id="UP001179952">
    <property type="component" value="Unassembled WGS sequence"/>
</dbReference>
<dbReference type="Gene3D" id="3.30.420.80">
    <property type="entry name" value="Ribosomal protein S11"/>
    <property type="match status" value="1"/>
</dbReference>
<dbReference type="GO" id="GO:0005739">
    <property type="term" value="C:mitochondrion"/>
    <property type="evidence" value="ECO:0007669"/>
    <property type="project" value="UniProtKB-SubCell"/>
</dbReference>
<evidence type="ECO:0000256" key="1">
    <source>
        <dbReference type="ARBA" id="ARBA00004173"/>
    </source>
</evidence>
<evidence type="ECO:0000313" key="7">
    <source>
        <dbReference type="EMBL" id="KAK1262938.1"/>
    </source>
</evidence>
<keyword evidence="3" id="KW-0689">Ribosomal protein</keyword>
<comment type="subcellular location">
    <subcellularLocation>
        <location evidence="1">Mitochondrion</location>
    </subcellularLocation>
</comment>
<feature type="region of interest" description="Disordered" evidence="6">
    <location>
        <begin position="149"/>
        <end position="171"/>
    </location>
</feature>
<evidence type="ECO:0008006" key="9">
    <source>
        <dbReference type="Google" id="ProtNLM"/>
    </source>
</evidence>
<dbReference type="GO" id="GO:0006412">
    <property type="term" value="P:translation"/>
    <property type="evidence" value="ECO:0007669"/>
    <property type="project" value="InterPro"/>
</dbReference>
<evidence type="ECO:0000256" key="4">
    <source>
        <dbReference type="ARBA" id="ARBA00023128"/>
    </source>
</evidence>
<dbReference type="AlphaFoldDB" id="A0AAV9AFN1"/>
<evidence type="ECO:0000256" key="5">
    <source>
        <dbReference type="ARBA" id="ARBA00023274"/>
    </source>
</evidence>
<dbReference type="CDD" id="cd00432">
    <property type="entry name" value="Ribosomal_L18_L5e"/>
    <property type="match status" value="1"/>
</dbReference>
<dbReference type="PANTHER" id="PTHR12899">
    <property type="entry name" value="39S RIBOSOMAL PROTEIN L18, MITOCHONDRIAL"/>
    <property type="match status" value="1"/>
</dbReference>
<accession>A0AAV9AFN1</accession>
<dbReference type="SUPFAM" id="SSF53137">
    <property type="entry name" value="Translational machinery components"/>
    <property type="match status" value="1"/>
</dbReference>
<evidence type="ECO:0000256" key="6">
    <source>
        <dbReference type="SAM" id="MobiDB-lite"/>
    </source>
</evidence>
<gene>
    <name evidence="7" type="ORF">QJS04_geneDACA009482</name>
</gene>
<dbReference type="PANTHER" id="PTHR12899:SF7">
    <property type="entry name" value="EXPRESSED PROTEIN"/>
    <property type="match status" value="1"/>
</dbReference>
<proteinExistence type="inferred from homology"/>
<sequence length="326" mass="36996">MSCLRRCITSMYSVNAPLLLRTCNLYSKAFIELDKENVEPRSSPLSEKSSCIHSGRTRFPQLLPSGRDCLEGLDIEVVDTDIWRISTGLDPERTTNMLYSTEELIDRTDSLTVDDHPDLDEIEDLRLCGNLTYKLDRWSREAEEYNVRLGRKNSSNKNNKKQANDEKGRQSAKMEFISAEKMDEELPKFKKVRTPTYNQLTDPYHLPFCLDIHVTKGSVRACVIHRVTSNVVVVAHSISKDMKRELTSTRDAKACVAVGEVLARRAIADDIHNVVYTPRKGEKLEGKLWIVLQSIIDNGIDVKVKIKQSPTAKVSKGRPLLDNMDS</sequence>
<dbReference type="InterPro" id="IPR005484">
    <property type="entry name" value="Ribosomal_uL18_bac/plant/anim"/>
</dbReference>
<dbReference type="InterPro" id="IPR036967">
    <property type="entry name" value="Ribosomal_uS11_sf"/>
</dbReference>
<dbReference type="GO" id="GO:0008097">
    <property type="term" value="F:5S rRNA binding"/>
    <property type="evidence" value="ECO:0007669"/>
    <property type="project" value="TreeGrafter"/>
</dbReference>
<comment type="similarity">
    <text evidence="2">Belongs to the universal ribosomal protein uL18 family.</text>
</comment>
<organism evidence="7 8">
    <name type="scientific">Acorus gramineus</name>
    <name type="common">Dwarf sweet flag</name>
    <dbReference type="NCBI Taxonomy" id="55184"/>
    <lineage>
        <taxon>Eukaryota</taxon>
        <taxon>Viridiplantae</taxon>
        <taxon>Streptophyta</taxon>
        <taxon>Embryophyta</taxon>
        <taxon>Tracheophyta</taxon>
        <taxon>Spermatophyta</taxon>
        <taxon>Magnoliopsida</taxon>
        <taxon>Liliopsida</taxon>
        <taxon>Acoraceae</taxon>
        <taxon>Acorus</taxon>
    </lineage>
</organism>
<dbReference type="EMBL" id="JAUJYN010000009">
    <property type="protein sequence ID" value="KAK1262938.1"/>
    <property type="molecule type" value="Genomic_DNA"/>
</dbReference>
<reference evidence="7" key="1">
    <citation type="journal article" date="2023" name="Nat. Commun.">
        <title>Diploid and tetraploid genomes of Acorus and the evolution of monocots.</title>
        <authorList>
            <person name="Ma L."/>
            <person name="Liu K.W."/>
            <person name="Li Z."/>
            <person name="Hsiao Y.Y."/>
            <person name="Qi Y."/>
            <person name="Fu T."/>
            <person name="Tang G.D."/>
            <person name="Zhang D."/>
            <person name="Sun W.H."/>
            <person name="Liu D.K."/>
            <person name="Li Y."/>
            <person name="Chen G.Z."/>
            <person name="Liu X.D."/>
            <person name="Liao X.Y."/>
            <person name="Jiang Y.T."/>
            <person name="Yu X."/>
            <person name="Hao Y."/>
            <person name="Huang J."/>
            <person name="Zhao X.W."/>
            <person name="Ke S."/>
            <person name="Chen Y.Y."/>
            <person name="Wu W.L."/>
            <person name="Hsu J.L."/>
            <person name="Lin Y.F."/>
            <person name="Huang M.D."/>
            <person name="Li C.Y."/>
            <person name="Huang L."/>
            <person name="Wang Z.W."/>
            <person name="Zhao X."/>
            <person name="Zhong W.Y."/>
            <person name="Peng D.H."/>
            <person name="Ahmad S."/>
            <person name="Lan S."/>
            <person name="Zhang J.S."/>
            <person name="Tsai W.C."/>
            <person name="Van de Peer Y."/>
            <person name="Liu Z.J."/>
        </authorList>
    </citation>
    <scope>NUCLEOTIDE SEQUENCE</scope>
    <source>
        <strain evidence="7">SCP</strain>
    </source>
</reference>
<protein>
    <recommendedName>
        <fullName evidence="9">Mitochondrial ribosomal protein L18</fullName>
    </recommendedName>
</protein>
<keyword evidence="8" id="KW-1185">Reference proteome</keyword>
<reference evidence="7" key="2">
    <citation type="submission" date="2023-06" db="EMBL/GenBank/DDBJ databases">
        <authorList>
            <person name="Ma L."/>
            <person name="Liu K.-W."/>
            <person name="Li Z."/>
            <person name="Hsiao Y.-Y."/>
            <person name="Qi Y."/>
            <person name="Fu T."/>
            <person name="Tang G."/>
            <person name="Zhang D."/>
            <person name="Sun W.-H."/>
            <person name="Liu D.-K."/>
            <person name="Li Y."/>
            <person name="Chen G.-Z."/>
            <person name="Liu X.-D."/>
            <person name="Liao X.-Y."/>
            <person name="Jiang Y.-T."/>
            <person name="Yu X."/>
            <person name="Hao Y."/>
            <person name="Huang J."/>
            <person name="Zhao X.-W."/>
            <person name="Ke S."/>
            <person name="Chen Y.-Y."/>
            <person name="Wu W.-L."/>
            <person name="Hsu J.-L."/>
            <person name="Lin Y.-F."/>
            <person name="Huang M.-D."/>
            <person name="Li C.-Y."/>
            <person name="Huang L."/>
            <person name="Wang Z.-W."/>
            <person name="Zhao X."/>
            <person name="Zhong W.-Y."/>
            <person name="Peng D.-H."/>
            <person name="Ahmad S."/>
            <person name="Lan S."/>
            <person name="Zhang J.-S."/>
            <person name="Tsai W.-C."/>
            <person name="Van De Peer Y."/>
            <person name="Liu Z.-J."/>
        </authorList>
    </citation>
    <scope>NUCLEOTIDE SEQUENCE</scope>
    <source>
        <strain evidence="7">SCP</strain>
        <tissue evidence="7">Leaves</tissue>
    </source>
</reference>
<evidence type="ECO:0000256" key="3">
    <source>
        <dbReference type="ARBA" id="ARBA00022980"/>
    </source>
</evidence>
<dbReference type="GO" id="GO:1990904">
    <property type="term" value="C:ribonucleoprotein complex"/>
    <property type="evidence" value="ECO:0007669"/>
    <property type="project" value="UniProtKB-KW"/>
</dbReference>
<keyword evidence="5" id="KW-0687">Ribonucleoprotein</keyword>
<name>A0AAV9AFN1_ACOGR</name>
<dbReference type="GO" id="GO:0003735">
    <property type="term" value="F:structural constituent of ribosome"/>
    <property type="evidence" value="ECO:0007669"/>
    <property type="project" value="InterPro"/>
</dbReference>
<evidence type="ECO:0000313" key="8">
    <source>
        <dbReference type="Proteomes" id="UP001179952"/>
    </source>
</evidence>
<dbReference type="Pfam" id="PF00861">
    <property type="entry name" value="Ribosomal_L18p"/>
    <property type="match status" value="1"/>
</dbReference>
<keyword evidence="4" id="KW-0496">Mitochondrion</keyword>
<evidence type="ECO:0000256" key="2">
    <source>
        <dbReference type="ARBA" id="ARBA00007116"/>
    </source>
</evidence>
<dbReference type="GO" id="GO:0005840">
    <property type="term" value="C:ribosome"/>
    <property type="evidence" value="ECO:0007669"/>
    <property type="project" value="UniProtKB-KW"/>
</dbReference>
<comment type="caution">
    <text evidence="7">The sequence shown here is derived from an EMBL/GenBank/DDBJ whole genome shotgun (WGS) entry which is preliminary data.</text>
</comment>
<dbReference type="InterPro" id="IPR057268">
    <property type="entry name" value="Ribosomal_L18"/>
</dbReference>